<evidence type="ECO:0000313" key="3">
    <source>
        <dbReference type="EMBL" id="CAD9026093.1"/>
    </source>
</evidence>
<evidence type="ECO:0000259" key="2">
    <source>
        <dbReference type="Pfam" id="PF00134"/>
    </source>
</evidence>
<reference evidence="3" key="1">
    <citation type="submission" date="2021-01" db="EMBL/GenBank/DDBJ databases">
        <authorList>
            <person name="Corre E."/>
            <person name="Pelletier E."/>
            <person name="Niang G."/>
            <person name="Scheremetjew M."/>
            <person name="Finn R."/>
            <person name="Kale V."/>
            <person name="Holt S."/>
            <person name="Cochrane G."/>
            <person name="Meng A."/>
            <person name="Brown T."/>
            <person name="Cohen L."/>
        </authorList>
    </citation>
    <scope>NUCLEOTIDE SEQUENCE</scope>
    <source>
        <strain evidence="3">NIES-381</strain>
    </source>
</reference>
<dbReference type="EMBL" id="HBGA01099735">
    <property type="protein sequence ID" value="CAD9026093.1"/>
    <property type="molecule type" value="Transcribed_RNA"/>
</dbReference>
<dbReference type="SUPFAM" id="SSF47954">
    <property type="entry name" value="Cyclin-like"/>
    <property type="match status" value="1"/>
</dbReference>
<feature type="region of interest" description="Disordered" evidence="1">
    <location>
        <begin position="177"/>
        <end position="222"/>
    </location>
</feature>
<dbReference type="PANTHER" id="PTHR22896">
    <property type="entry name" value="CDK5 AND ABL1 ENZYME SUBSTRATE 1"/>
    <property type="match status" value="1"/>
</dbReference>
<dbReference type="PANTHER" id="PTHR22896:SF0">
    <property type="entry name" value="CYCLIN N-TERMINAL DOMAIN-CONTAINING PROTEIN"/>
    <property type="match status" value="1"/>
</dbReference>
<name>A0A7S1IXL0_9EUGL</name>
<dbReference type="InterPro" id="IPR012388">
    <property type="entry name" value="CABLES1/2"/>
</dbReference>
<evidence type="ECO:0000256" key="1">
    <source>
        <dbReference type="SAM" id="MobiDB-lite"/>
    </source>
</evidence>
<organism evidence="3">
    <name type="scientific">Eutreptiella gymnastica</name>
    <dbReference type="NCBI Taxonomy" id="73025"/>
    <lineage>
        <taxon>Eukaryota</taxon>
        <taxon>Discoba</taxon>
        <taxon>Euglenozoa</taxon>
        <taxon>Euglenida</taxon>
        <taxon>Spirocuta</taxon>
        <taxon>Euglenophyceae</taxon>
        <taxon>Eutreptiales</taxon>
        <taxon>Eutreptiaceae</taxon>
        <taxon>Eutreptiella</taxon>
    </lineage>
</organism>
<dbReference type="Pfam" id="PF00134">
    <property type="entry name" value="Cyclin_N"/>
    <property type="match status" value="1"/>
</dbReference>
<dbReference type="GO" id="GO:0051726">
    <property type="term" value="P:regulation of cell cycle"/>
    <property type="evidence" value="ECO:0007669"/>
    <property type="project" value="InterPro"/>
</dbReference>
<dbReference type="AlphaFoldDB" id="A0A7S1IXL0"/>
<feature type="compositionally biased region" description="Polar residues" evidence="1">
    <location>
        <begin position="178"/>
        <end position="194"/>
    </location>
</feature>
<dbReference type="Gene3D" id="1.10.472.10">
    <property type="entry name" value="Cyclin-like"/>
    <property type="match status" value="1"/>
</dbReference>
<dbReference type="InterPro" id="IPR006671">
    <property type="entry name" value="Cyclin_N"/>
</dbReference>
<dbReference type="InterPro" id="IPR036915">
    <property type="entry name" value="Cyclin-like_sf"/>
</dbReference>
<feature type="domain" description="Cyclin N-terminal" evidence="2">
    <location>
        <begin position="22"/>
        <end position="118"/>
    </location>
</feature>
<proteinExistence type="predicted"/>
<accession>A0A7S1IXL0</accession>
<gene>
    <name evidence="3" type="ORF">EGYM00392_LOCUS37223</name>
</gene>
<protein>
    <recommendedName>
        <fullName evidence="2">Cyclin N-terminal domain-containing protein</fullName>
    </recommendedName>
</protein>
<feature type="compositionally biased region" description="Basic and acidic residues" evidence="1">
    <location>
        <begin position="195"/>
        <end position="216"/>
    </location>
</feature>
<sequence length="222" mass="25078">MLFTHPWIEELNLNLTAIRKIKRLMMNLTRNDMLEVSTIAYAVVYFEKIILKKHVHKLNRKLMAAVCVLLAVKFWEPSVTSESRLDTLIEALEDEFAITKKKLFSTEMAVFADLDFCLLVPIAHAYPHFVRLLADHLNMRPEEYAPITHIDPVTLQSSEPSAGSKAAKSASFVDGDFTRTTSNVSKRGRGNSTTLRRDSGKKARERERSDRKDSEGAGKSGP</sequence>